<dbReference type="InterPro" id="IPR017900">
    <property type="entry name" value="4Fe4S_Fe_S_CS"/>
</dbReference>
<dbReference type="GO" id="GO:1903457">
    <property type="term" value="P:lactate catabolic process"/>
    <property type="evidence" value="ECO:0007669"/>
    <property type="project" value="TreeGrafter"/>
</dbReference>
<dbReference type="eggNOG" id="COG1150">
    <property type="taxonomic scope" value="Bacteria"/>
</dbReference>
<dbReference type="PANTHER" id="PTHR11748:SF111">
    <property type="entry name" value="D-LACTATE DEHYDROGENASE, MITOCHONDRIAL-RELATED"/>
    <property type="match status" value="1"/>
</dbReference>
<evidence type="ECO:0000256" key="7">
    <source>
        <dbReference type="ARBA" id="ARBA00023002"/>
    </source>
</evidence>
<dbReference type="HOGENOM" id="CLU_013688_0_0_7"/>
<dbReference type="GO" id="GO:0004458">
    <property type="term" value="F:D-lactate dehydrogenase (cytochrome) activity"/>
    <property type="evidence" value="ECO:0007669"/>
    <property type="project" value="UniProtKB-EC"/>
</dbReference>
<evidence type="ECO:0000256" key="5">
    <source>
        <dbReference type="ARBA" id="ARBA00022827"/>
    </source>
</evidence>
<dbReference type="InterPro" id="IPR006094">
    <property type="entry name" value="Oxid_FAD_bind_N"/>
</dbReference>
<evidence type="ECO:0000313" key="13">
    <source>
        <dbReference type="EMBL" id="CBG40090.1"/>
    </source>
</evidence>
<evidence type="ECO:0000256" key="1">
    <source>
        <dbReference type="ARBA" id="ARBA00001974"/>
    </source>
</evidence>
<feature type="domain" description="4Fe-4S ferredoxin-type" evidence="11">
    <location>
        <begin position="535"/>
        <end position="565"/>
    </location>
</feature>
<keyword evidence="3" id="KW-0285">Flavoprotein</keyword>
<dbReference type="Pfam" id="PF02913">
    <property type="entry name" value="FAD-oxidase_C"/>
    <property type="match status" value="1"/>
</dbReference>
<comment type="cofactor">
    <cofactor evidence="1">
        <name>FAD</name>
        <dbReference type="ChEBI" id="CHEBI:57692"/>
    </cofactor>
</comment>
<keyword evidence="6" id="KW-0809">Transit peptide</keyword>
<dbReference type="Gene3D" id="3.30.465.10">
    <property type="match status" value="1"/>
</dbReference>
<dbReference type="AlphaFoldDB" id="D3UHW7"/>
<proteinExistence type="inferred from homology"/>
<dbReference type="InterPro" id="IPR017896">
    <property type="entry name" value="4Fe4S_Fe-S-bd"/>
</dbReference>
<dbReference type="Gene3D" id="3.30.70.2740">
    <property type="match status" value="1"/>
</dbReference>
<organism evidence="13 14">
    <name type="scientific">Helicobacter mustelae (strain ATCC 43772 / CCUG 25715 / CIP 103759 / LMG 18044 / NCTC 12198 / R85-136P)</name>
    <name type="common">Campylobacter mustelae</name>
    <dbReference type="NCBI Taxonomy" id="679897"/>
    <lineage>
        <taxon>Bacteria</taxon>
        <taxon>Pseudomonadati</taxon>
        <taxon>Campylobacterota</taxon>
        <taxon>Epsilonproteobacteria</taxon>
        <taxon>Campylobacterales</taxon>
        <taxon>Helicobacteraceae</taxon>
        <taxon>Helicobacter</taxon>
    </lineage>
</organism>
<dbReference type="FunFam" id="1.10.45.10:FF:000001">
    <property type="entry name" value="D-lactate dehydrogenase mitochondrial"/>
    <property type="match status" value="1"/>
</dbReference>
<dbReference type="PROSITE" id="PS51379">
    <property type="entry name" value="4FE4S_FER_2"/>
    <property type="match status" value="1"/>
</dbReference>
<evidence type="ECO:0000256" key="6">
    <source>
        <dbReference type="ARBA" id="ARBA00022946"/>
    </source>
</evidence>
<dbReference type="eggNOG" id="COG0247">
    <property type="taxonomic scope" value="Bacteria"/>
</dbReference>
<evidence type="ECO:0000256" key="9">
    <source>
        <dbReference type="ARBA" id="ARBA00023014"/>
    </source>
</evidence>
<dbReference type="RefSeq" id="WP_013023164.1">
    <property type="nucleotide sequence ID" value="NC_013949.1"/>
</dbReference>
<dbReference type="InterPro" id="IPR016167">
    <property type="entry name" value="FAD-bd_PCMH_sub1"/>
</dbReference>
<dbReference type="InterPro" id="IPR009051">
    <property type="entry name" value="Helical_ferredxn"/>
</dbReference>
<dbReference type="InterPro" id="IPR036318">
    <property type="entry name" value="FAD-bd_PCMH-like_sf"/>
</dbReference>
<accession>D3UHW7</accession>
<dbReference type="SUPFAM" id="SSF56176">
    <property type="entry name" value="FAD-binding/transporter-associated domain-like"/>
    <property type="match status" value="1"/>
</dbReference>
<dbReference type="GO" id="GO:0051536">
    <property type="term" value="F:iron-sulfur cluster binding"/>
    <property type="evidence" value="ECO:0007669"/>
    <property type="project" value="UniProtKB-KW"/>
</dbReference>
<dbReference type="STRING" id="679897.HMU08330"/>
<dbReference type="PROSITE" id="PS00198">
    <property type="entry name" value="4FE4S_FER_1"/>
    <property type="match status" value="2"/>
</dbReference>
<keyword evidence="8" id="KW-0408">Iron</keyword>
<dbReference type="EC" id="1.1.2.4" evidence="10"/>
<protein>
    <recommendedName>
        <fullName evidence="10">D-lactate dehydrogenase (cytochrome)</fullName>
        <ecNumber evidence="10">1.1.2.4</ecNumber>
    </recommendedName>
</protein>
<dbReference type="GO" id="GO:0046872">
    <property type="term" value="F:metal ion binding"/>
    <property type="evidence" value="ECO:0007669"/>
    <property type="project" value="UniProtKB-KW"/>
</dbReference>
<dbReference type="InterPro" id="IPR004113">
    <property type="entry name" value="FAD-bd_oxidored_4_C"/>
</dbReference>
<dbReference type="EMBL" id="FN555004">
    <property type="protein sequence ID" value="CBG40090.1"/>
    <property type="molecule type" value="Genomic_DNA"/>
</dbReference>
<keyword evidence="9" id="KW-0411">Iron-sulfur</keyword>
<reference evidence="13 14" key="1">
    <citation type="journal article" date="2010" name="BMC Genomics">
        <title>Comparative genomics and proteomics of Helicobacter mustelae, an ulcerogenic and carcinogenic gastric pathogen.</title>
        <authorList>
            <person name="O'Toole P.W."/>
            <person name="Snelling W.J."/>
            <person name="Canchaya C."/>
            <person name="Forde B.M."/>
            <person name="Hardie K.R."/>
            <person name="Josenhans C."/>
            <person name="Graham R.L.J."/>
            <person name="McMullan G."/>
            <person name="Parkhill J."/>
            <person name="Belda E."/>
            <person name="Bentley S.D."/>
        </authorList>
    </citation>
    <scope>NUCLEOTIDE SEQUENCE [LARGE SCALE GENOMIC DNA]</scope>
    <source>
        <strain evidence="14">ATCC 43772 / LMG 18044 / NCTC 12198 / 12198</strain>
    </source>
</reference>
<dbReference type="GO" id="GO:0071949">
    <property type="term" value="F:FAD binding"/>
    <property type="evidence" value="ECO:0007669"/>
    <property type="project" value="InterPro"/>
</dbReference>
<keyword evidence="7" id="KW-0560">Oxidoreductase</keyword>
<keyword evidence="14" id="KW-1185">Reference proteome</keyword>
<comment type="similarity">
    <text evidence="2">Belongs to the FAD-binding oxidoreductase/transferase type 4 family.</text>
</comment>
<evidence type="ECO:0000256" key="3">
    <source>
        <dbReference type="ARBA" id="ARBA00022630"/>
    </source>
</evidence>
<evidence type="ECO:0000259" key="12">
    <source>
        <dbReference type="PROSITE" id="PS51387"/>
    </source>
</evidence>
<evidence type="ECO:0000256" key="4">
    <source>
        <dbReference type="ARBA" id="ARBA00022723"/>
    </source>
</evidence>
<gene>
    <name evidence="13" type="primary">dld</name>
    <name evidence="13" type="ordered locus">HMU08330</name>
</gene>
<dbReference type="Gene3D" id="1.10.1060.10">
    <property type="entry name" value="Alpha-helical ferredoxin"/>
    <property type="match status" value="1"/>
</dbReference>
<dbReference type="SUPFAM" id="SSF55103">
    <property type="entry name" value="FAD-linked oxidases, C-terminal domain"/>
    <property type="match status" value="1"/>
</dbReference>
<evidence type="ECO:0000256" key="8">
    <source>
        <dbReference type="ARBA" id="ARBA00023004"/>
    </source>
</evidence>
<evidence type="ECO:0000256" key="2">
    <source>
        <dbReference type="ARBA" id="ARBA00008000"/>
    </source>
</evidence>
<dbReference type="InterPro" id="IPR016166">
    <property type="entry name" value="FAD-bd_PCMH"/>
</dbReference>
<keyword evidence="4" id="KW-0479">Metal-binding</keyword>
<dbReference type="Gene3D" id="3.30.43.10">
    <property type="entry name" value="Uridine Diphospho-n-acetylenolpyruvylglucosamine Reductase, domain 2"/>
    <property type="match status" value="1"/>
</dbReference>
<keyword evidence="5" id="KW-0274">FAD</keyword>
<dbReference type="GO" id="GO:0008720">
    <property type="term" value="F:D-lactate dehydrogenase (NAD+) activity"/>
    <property type="evidence" value="ECO:0007669"/>
    <property type="project" value="TreeGrafter"/>
</dbReference>
<dbReference type="SUPFAM" id="SSF46548">
    <property type="entry name" value="alpha-helical ferredoxin"/>
    <property type="match status" value="1"/>
</dbReference>
<evidence type="ECO:0000313" key="14">
    <source>
        <dbReference type="Proteomes" id="UP000001522"/>
    </source>
</evidence>
<dbReference type="PROSITE" id="PS51387">
    <property type="entry name" value="FAD_PCMH"/>
    <property type="match status" value="1"/>
</dbReference>
<dbReference type="InterPro" id="IPR016171">
    <property type="entry name" value="Vanillyl_alc_oxidase_C-sub2"/>
</dbReference>
<name>D3UHW7_HELM1</name>
<dbReference type="Proteomes" id="UP000001522">
    <property type="component" value="Chromosome"/>
</dbReference>
<dbReference type="PANTHER" id="PTHR11748">
    <property type="entry name" value="D-LACTATE DEHYDROGENASE"/>
    <property type="match status" value="1"/>
</dbReference>
<evidence type="ECO:0000259" key="11">
    <source>
        <dbReference type="PROSITE" id="PS51379"/>
    </source>
</evidence>
<dbReference type="InterPro" id="IPR016169">
    <property type="entry name" value="FAD-bd_PCMH_sub2"/>
</dbReference>
<evidence type="ECO:0000256" key="10">
    <source>
        <dbReference type="ARBA" id="ARBA00038897"/>
    </source>
</evidence>
<dbReference type="KEGG" id="hms:HMU08330"/>
<dbReference type="Pfam" id="PF13183">
    <property type="entry name" value="Fer4_8"/>
    <property type="match status" value="1"/>
</dbReference>
<sequence length="965" mass="108367">MSSKFVVRDYEKFAHEAREICPKRVFTSPLTTFAYGVDASCYSTTPKIVVYAINEEEIKKLIALANACNTPITFKGAGSSLSGQASSESVLIIANQGWKKITVLDAGKRIRLGCGVVGEDANKALKPFGKKIGPDPATIATALIGGIFNNNSSGMCCGVEQNSYHTINSVRVITAQGVVLDTSRKESMYEFLQTQSALVEEILNLRASMLQNPELIAQIKRKYKIKNTVGFSINALVDFEDIQDILNHIFVGSEGCLAFVSEVVYTSVEDFANKACGLLFFEDLSSASKAITILAELGREVLNAAEIMDYACLASCQRVPELAEILQDIPPNTTCILLQTQHETFQGLEANLSKIKESLQDVHMPKALYTHEEKTYNLWWKIRKSLLPLSAGNRPKESIVITEDVCFEIPYFCQGIELIQNLFKRFQFSGIIFGHALSGNVHFVITPNLNDERQKKRFGLFMEDLAKEVVALHGAIKAEHGTGRMVAPFVELEWGKEAYEIHKKIKEIFDPKGLLNPDVIISQNKNVHLQHFKASQSFLDLVDHCMDCGFCEKSCPSRFLTLTPRQRIASSKEIQRLSHSQDPQDILRAKEMEQEYQYFGVETCATCSMCKIACPLEIDTANIALELSKKPHHKGFEYVYKHFGGFLKVARGMLSLGNFAQSVIPPMKLYHFSKSLHQKFHFLPIIPPFLPQKNDFFAKQKRTCFHTPVQKNEAAQNEAAQAHKITPHPQASKEAKEIRELKEVIYFSTCMNRSFKPSKLLPNNRPLQEVMESIAKKAGIRLIYPKNLEKLCCKKPFSHIEAIKKDEGLARDLMEMSQNGKIPILVDHSACSAHMILEVAKNLPLEILDSTEFLYLATKNLHFKKIEKKIAIHQMCALKKLHKEHFIIELVQRCSDHYHVLEKLSCCGFSGYKGFFTPELNECNITPLSLDHCDLGVSSSSTCEIGLSLKLPFLNVAYLVDEALT</sequence>
<dbReference type="InterPro" id="IPR016164">
    <property type="entry name" value="FAD-linked_Oxase-like_C"/>
</dbReference>
<feature type="domain" description="FAD-binding PCMH-type" evidence="12">
    <location>
        <begin position="42"/>
        <end position="270"/>
    </location>
</feature>
<dbReference type="eggNOG" id="COG0277">
    <property type="taxonomic scope" value="Bacteria"/>
</dbReference>
<dbReference type="Pfam" id="PF01565">
    <property type="entry name" value="FAD_binding_4"/>
    <property type="match status" value="1"/>
</dbReference>
<dbReference type="Gene3D" id="1.10.45.10">
    <property type="entry name" value="Vanillyl-alcohol Oxidase, Chain A, domain 4"/>
    <property type="match status" value="1"/>
</dbReference>